<dbReference type="InterPro" id="IPR013815">
    <property type="entry name" value="ATP_grasp_subdomain_1"/>
</dbReference>
<comment type="caution">
    <text evidence="8">The sequence shown here is derived from an EMBL/GenBank/DDBJ whole genome shotgun (WGS) entry which is preliminary data.</text>
</comment>
<evidence type="ECO:0000256" key="6">
    <source>
        <dbReference type="PROSITE-ProRule" id="PRU00409"/>
    </source>
</evidence>
<keyword evidence="5" id="KW-0092">Biotin</keyword>
<keyword evidence="4 6" id="KW-0067">ATP-binding</keyword>
<dbReference type="PANTHER" id="PTHR45728:SF3">
    <property type="entry name" value="ACETYL-COA CARBOXYLASE"/>
    <property type="match status" value="1"/>
</dbReference>
<dbReference type="Gene3D" id="3.30.470.20">
    <property type="entry name" value="ATP-grasp fold, B domain"/>
    <property type="match status" value="1"/>
</dbReference>
<evidence type="ECO:0000256" key="4">
    <source>
        <dbReference type="ARBA" id="ARBA00022840"/>
    </source>
</evidence>
<gene>
    <name evidence="8" type="ORF">TIS948_LOCUS30490</name>
</gene>
<dbReference type="GO" id="GO:0046872">
    <property type="term" value="F:metal ion binding"/>
    <property type="evidence" value="ECO:0007669"/>
    <property type="project" value="InterPro"/>
</dbReference>
<dbReference type="GO" id="GO:0005739">
    <property type="term" value="C:mitochondrion"/>
    <property type="evidence" value="ECO:0007669"/>
    <property type="project" value="TreeGrafter"/>
</dbReference>
<evidence type="ECO:0000256" key="2">
    <source>
        <dbReference type="ARBA" id="ARBA00022598"/>
    </source>
</evidence>
<dbReference type="AlphaFoldDB" id="A0A818CMW1"/>
<dbReference type="GO" id="GO:0006633">
    <property type="term" value="P:fatty acid biosynthetic process"/>
    <property type="evidence" value="ECO:0007669"/>
    <property type="project" value="TreeGrafter"/>
</dbReference>
<dbReference type="Pfam" id="PF02786">
    <property type="entry name" value="CPSase_L_D2"/>
    <property type="match status" value="1"/>
</dbReference>
<dbReference type="OrthoDB" id="14612at2759"/>
<organism evidence="8 9">
    <name type="scientific">Rotaria socialis</name>
    <dbReference type="NCBI Taxonomy" id="392032"/>
    <lineage>
        <taxon>Eukaryota</taxon>
        <taxon>Metazoa</taxon>
        <taxon>Spiralia</taxon>
        <taxon>Gnathifera</taxon>
        <taxon>Rotifera</taxon>
        <taxon>Eurotatoria</taxon>
        <taxon>Bdelloidea</taxon>
        <taxon>Philodinida</taxon>
        <taxon>Philodinidae</taxon>
        <taxon>Rotaria</taxon>
    </lineage>
</organism>
<sequence length="182" mass="20452">MELYEQACFADYQKGLESAIKIGFPVMIKASEGGGGKGIRKCTKSEEFENLFRQVQTEVPGSPIFLMKYADSCRHLEVQIIADESGQAISLFGRDCSIQRRHQKIIEEAPAVIAPREILEQMEKAAVRLAKMVGYISAGTVEYLYNPADQTFFFLELNPRLQVEHPCTEMITDVNLPACQLQ</sequence>
<feature type="domain" description="ATP-grasp" evidence="7">
    <location>
        <begin position="1"/>
        <end position="182"/>
    </location>
</feature>
<accession>A0A818CMW1</accession>
<dbReference type="GO" id="GO:0003989">
    <property type="term" value="F:acetyl-CoA carboxylase activity"/>
    <property type="evidence" value="ECO:0007669"/>
    <property type="project" value="InterPro"/>
</dbReference>
<dbReference type="PROSITE" id="PS00867">
    <property type="entry name" value="CPSASE_2"/>
    <property type="match status" value="1"/>
</dbReference>
<dbReference type="Proteomes" id="UP000663825">
    <property type="component" value="Unassembled WGS sequence"/>
</dbReference>
<evidence type="ECO:0000259" key="7">
    <source>
        <dbReference type="PROSITE" id="PS50975"/>
    </source>
</evidence>
<evidence type="ECO:0000256" key="3">
    <source>
        <dbReference type="ARBA" id="ARBA00022741"/>
    </source>
</evidence>
<evidence type="ECO:0000313" key="9">
    <source>
        <dbReference type="Proteomes" id="UP000663825"/>
    </source>
</evidence>
<dbReference type="PROSITE" id="PS50975">
    <property type="entry name" value="ATP_GRASP"/>
    <property type="match status" value="1"/>
</dbReference>
<evidence type="ECO:0000256" key="5">
    <source>
        <dbReference type="ARBA" id="ARBA00023267"/>
    </source>
</evidence>
<feature type="non-terminal residue" evidence="8">
    <location>
        <position position="1"/>
    </location>
</feature>
<dbReference type="FunFam" id="3.30.1490.20:FF:000003">
    <property type="entry name" value="acetyl-CoA carboxylase isoform X1"/>
    <property type="match status" value="1"/>
</dbReference>
<dbReference type="Gene3D" id="3.30.1490.20">
    <property type="entry name" value="ATP-grasp fold, A domain"/>
    <property type="match status" value="1"/>
</dbReference>
<comment type="cofactor">
    <cofactor evidence="1">
        <name>biotin</name>
        <dbReference type="ChEBI" id="CHEBI:57586"/>
    </cofactor>
</comment>
<protein>
    <recommendedName>
        <fullName evidence="7">ATP-grasp domain-containing protein</fullName>
    </recommendedName>
</protein>
<dbReference type="InterPro" id="IPR049076">
    <property type="entry name" value="ACCA"/>
</dbReference>
<evidence type="ECO:0000313" key="8">
    <source>
        <dbReference type="EMBL" id="CAF3432892.1"/>
    </source>
</evidence>
<dbReference type="EMBL" id="CAJNXB010005638">
    <property type="protein sequence ID" value="CAF3432892.1"/>
    <property type="molecule type" value="Genomic_DNA"/>
</dbReference>
<proteinExistence type="predicted"/>
<keyword evidence="3 6" id="KW-0547">Nucleotide-binding</keyword>
<name>A0A818CMW1_9BILA</name>
<evidence type="ECO:0000256" key="1">
    <source>
        <dbReference type="ARBA" id="ARBA00001953"/>
    </source>
</evidence>
<dbReference type="PANTHER" id="PTHR45728">
    <property type="entry name" value="ACETYL-COA CARBOXYLASE, ISOFORM A"/>
    <property type="match status" value="1"/>
</dbReference>
<dbReference type="InterPro" id="IPR005479">
    <property type="entry name" value="CPAse_ATP-bd"/>
</dbReference>
<dbReference type="InterPro" id="IPR011761">
    <property type="entry name" value="ATP-grasp"/>
</dbReference>
<dbReference type="SUPFAM" id="SSF56059">
    <property type="entry name" value="Glutathione synthetase ATP-binding domain-like"/>
    <property type="match status" value="1"/>
</dbReference>
<reference evidence="8" key="1">
    <citation type="submission" date="2021-02" db="EMBL/GenBank/DDBJ databases">
        <authorList>
            <person name="Nowell W R."/>
        </authorList>
    </citation>
    <scope>NUCLEOTIDE SEQUENCE</scope>
</reference>
<dbReference type="GO" id="GO:0005524">
    <property type="term" value="F:ATP binding"/>
    <property type="evidence" value="ECO:0007669"/>
    <property type="project" value="UniProtKB-UniRule"/>
</dbReference>
<dbReference type="PROSITE" id="PS00866">
    <property type="entry name" value="CPSASE_1"/>
    <property type="match status" value="1"/>
</dbReference>
<keyword evidence="2" id="KW-0436">Ligase</keyword>